<reference evidence="4" key="1">
    <citation type="journal article" date="2019" name="Int. J. Syst. Evol. Microbiol.">
        <title>The Global Catalogue of Microorganisms (GCM) 10K type strain sequencing project: providing services to taxonomists for standard genome sequencing and annotation.</title>
        <authorList>
            <consortium name="The Broad Institute Genomics Platform"/>
            <consortium name="The Broad Institute Genome Sequencing Center for Infectious Disease"/>
            <person name="Wu L."/>
            <person name="Ma J."/>
        </authorList>
    </citation>
    <scope>NUCLEOTIDE SEQUENCE [LARGE SCALE GENOMIC DNA]</scope>
    <source>
        <strain evidence="4">2902at01</strain>
    </source>
</reference>
<evidence type="ECO:0000313" key="3">
    <source>
        <dbReference type="EMBL" id="MFC4108549.1"/>
    </source>
</evidence>
<feature type="transmembrane region" description="Helical" evidence="1">
    <location>
        <begin position="104"/>
        <end position="121"/>
    </location>
</feature>
<dbReference type="Proteomes" id="UP001595868">
    <property type="component" value="Unassembled WGS sequence"/>
</dbReference>
<keyword evidence="2" id="KW-0732">Signal</keyword>
<dbReference type="PANTHER" id="PTHR40761">
    <property type="entry name" value="CONSERVED INTEGRAL MEMBRANE ALANINE VALINE AND LEUCINE RICH PROTEIN-RELATED"/>
    <property type="match status" value="1"/>
</dbReference>
<comment type="caution">
    <text evidence="3">The sequence shown here is derived from an EMBL/GenBank/DDBJ whole genome shotgun (WGS) entry which is preliminary data.</text>
</comment>
<evidence type="ECO:0000313" key="4">
    <source>
        <dbReference type="Proteomes" id="UP001595868"/>
    </source>
</evidence>
<organism evidence="3 4">
    <name type="scientific">Micromonospora zhanjiangensis</name>
    <dbReference type="NCBI Taxonomy" id="1522057"/>
    <lineage>
        <taxon>Bacteria</taxon>
        <taxon>Bacillati</taxon>
        <taxon>Actinomycetota</taxon>
        <taxon>Actinomycetes</taxon>
        <taxon>Micromonosporales</taxon>
        <taxon>Micromonosporaceae</taxon>
        <taxon>Micromonospora</taxon>
    </lineage>
</organism>
<dbReference type="PANTHER" id="PTHR40761:SF1">
    <property type="entry name" value="CONSERVED INTEGRAL MEMBRANE ALANINE VALINE AND LEUCINE RICH PROTEIN-RELATED"/>
    <property type="match status" value="1"/>
</dbReference>
<feature type="transmembrane region" description="Helical" evidence="1">
    <location>
        <begin position="66"/>
        <end position="92"/>
    </location>
</feature>
<name>A0ABV8KR53_9ACTN</name>
<keyword evidence="1" id="KW-0812">Transmembrane</keyword>
<dbReference type="RefSeq" id="WP_377548972.1">
    <property type="nucleotide sequence ID" value="NZ_JBHSBN010000016.1"/>
</dbReference>
<keyword evidence="1" id="KW-1133">Transmembrane helix</keyword>
<feature type="transmembrane region" description="Helical" evidence="1">
    <location>
        <begin position="133"/>
        <end position="156"/>
    </location>
</feature>
<proteinExistence type="predicted"/>
<accession>A0ABV8KR53</accession>
<gene>
    <name evidence="3" type="ORF">ACFOX0_21765</name>
</gene>
<feature type="transmembrane region" description="Helical" evidence="1">
    <location>
        <begin position="163"/>
        <end position="180"/>
    </location>
</feature>
<feature type="chain" id="PRO_5045770267" evidence="2">
    <location>
        <begin position="18"/>
        <end position="280"/>
    </location>
</feature>
<keyword evidence="1" id="KW-0472">Membrane</keyword>
<keyword evidence="4" id="KW-1185">Reference proteome</keyword>
<evidence type="ECO:0000256" key="2">
    <source>
        <dbReference type="SAM" id="SignalP"/>
    </source>
</evidence>
<feature type="transmembrane region" description="Helical" evidence="1">
    <location>
        <begin position="257"/>
        <end position="276"/>
    </location>
</feature>
<feature type="signal peptide" evidence="2">
    <location>
        <begin position="1"/>
        <end position="17"/>
    </location>
</feature>
<dbReference type="EMBL" id="JBHSBN010000016">
    <property type="protein sequence ID" value="MFC4108549.1"/>
    <property type="molecule type" value="Genomic_DNA"/>
</dbReference>
<feature type="transmembrane region" description="Helical" evidence="1">
    <location>
        <begin position="225"/>
        <end position="245"/>
    </location>
</feature>
<protein>
    <submittedName>
        <fullName evidence="3">DMT family transporter</fullName>
    </submittedName>
</protein>
<sequence>MSLLAVVLGLASATVFALGSTLEQHAAKREPATRTFDPRLLFRLLHRPMWLFGWIPDVAATVLQAMALSFGALALVEPLLLAGVFIAIPLEAALERRRPHRRDLLVVALGVAGLAAFLIAANPRAGVDQPSPLAWTGVGLVIGALFAICLIGAWRVREASRGVLLGIATGLLYGAAAALLKTLTAEFTADPVGVLNDWQLYVLVVVGIGGVVLNQNAFQGGPIAASLSVIALVDPLVGVLVGVTAFHERLSLEPARVVIQVAAAVVMTVGIVLAGTTRSR</sequence>
<evidence type="ECO:0000256" key="1">
    <source>
        <dbReference type="SAM" id="Phobius"/>
    </source>
</evidence>
<feature type="transmembrane region" description="Helical" evidence="1">
    <location>
        <begin position="200"/>
        <end position="218"/>
    </location>
</feature>
<dbReference type="NCBIfam" id="NF038012">
    <property type="entry name" value="DMT_1"/>
    <property type="match status" value="1"/>
</dbReference>